<feature type="domain" description="Peptidase S1" evidence="8">
    <location>
        <begin position="306"/>
        <end position="539"/>
    </location>
</feature>
<dbReference type="PROSITE" id="PS00135">
    <property type="entry name" value="TRYPSIN_SER"/>
    <property type="match status" value="1"/>
</dbReference>
<dbReference type="Pfam" id="PF00089">
    <property type="entry name" value="Trypsin"/>
    <property type="match status" value="1"/>
</dbReference>
<evidence type="ECO:0000259" key="8">
    <source>
        <dbReference type="PROSITE" id="PS50240"/>
    </source>
</evidence>
<dbReference type="GO" id="GO:0004252">
    <property type="term" value="F:serine-type endopeptidase activity"/>
    <property type="evidence" value="ECO:0007669"/>
    <property type="project" value="InterPro"/>
</dbReference>
<dbReference type="InterPro" id="IPR033116">
    <property type="entry name" value="TRYPSIN_SER"/>
</dbReference>
<evidence type="ECO:0000313" key="9">
    <source>
        <dbReference type="EMBL" id="AGK40922.1"/>
    </source>
</evidence>
<feature type="compositionally biased region" description="Basic and acidic residues" evidence="6">
    <location>
        <begin position="164"/>
        <end position="174"/>
    </location>
</feature>
<keyword evidence="2" id="KW-1015">Disulfide bond</keyword>
<dbReference type="CDD" id="cd00190">
    <property type="entry name" value="Tryp_SPc"/>
    <property type="match status" value="1"/>
</dbReference>
<organism evidence="9">
    <name type="scientific">Nilaparvata lugens</name>
    <name type="common">Brown planthopper</name>
    <dbReference type="NCBI Taxonomy" id="108931"/>
    <lineage>
        <taxon>Eukaryota</taxon>
        <taxon>Metazoa</taxon>
        <taxon>Ecdysozoa</taxon>
        <taxon>Arthropoda</taxon>
        <taxon>Hexapoda</taxon>
        <taxon>Insecta</taxon>
        <taxon>Pterygota</taxon>
        <taxon>Neoptera</taxon>
        <taxon>Paraneoptera</taxon>
        <taxon>Hemiptera</taxon>
        <taxon>Auchenorrhyncha</taxon>
        <taxon>Fulgoroidea</taxon>
        <taxon>Delphacidae</taxon>
        <taxon>Delphacinae</taxon>
        <taxon>Nilaparvata</taxon>
    </lineage>
</organism>
<dbReference type="PROSITE" id="PS00134">
    <property type="entry name" value="TRYPSIN_HIS"/>
    <property type="match status" value="1"/>
</dbReference>
<dbReference type="EMBL" id="KC355222">
    <property type="protein sequence ID" value="AGK40922.1"/>
    <property type="molecule type" value="mRNA"/>
</dbReference>
<evidence type="ECO:0000256" key="1">
    <source>
        <dbReference type="ARBA" id="ARBA00022729"/>
    </source>
</evidence>
<dbReference type="PRINTS" id="PR00722">
    <property type="entry name" value="CHYMOTRYPSIN"/>
</dbReference>
<feature type="compositionally biased region" description="Polar residues" evidence="6">
    <location>
        <begin position="175"/>
        <end position="201"/>
    </location>
</feature>
<evidence type="ECO:0000256" key="7">
    <source>
        <dbReference type="SAM" id="SignalP"/>
    </source>
</evidence>
<dbReference type="InterPro" id="IPR001314">
    <property type="entry name" value="Peptidase_S1A"/>
</dbReference>
<reference evidence="9" key="2">
    <citation type="journal article" date="2013" name="BMC Genomics">
        <title>The genome- and transcriptome-wide analysis of innate immunity in the brown planthopper, Nilaparvata lugens.</title>
        <authorList>
            <person name="Bao Y.Y."/>
            <person name="Qu L.Y."/>
            <person name="Zhao D."/>
            <person name="Chen L.B."/>
            <person name="Jin H.Y."/>
            <person name="Xu L.M."/>
            <person name="Cheng J.A."/>
            <person name="Zhang C.X."/>
        </authorList>
    </citation>
    <scope>NUCLEOTIDE SEQUENCE</scope>
</reference>
<name>M9ZRP3_NILLU</name>
<evidence type="ECO:0000256" key="3">
    <source>
        <dbReference type="ARBA" id="ARBA00023180"/>
    </source>
</evidence>
<feature type="chain" id="PRO_5004105147" evidence="7">
    <location>
        <begin position="33"/>
        <end position="546"/>
    </location>
</feature>
<feature type="region of interest" description="Disordered" evidence="6">
    <location>
        <begin position="160"/>
        <end position="279"/>
    </location>
</feature>
<evidence type="ECO:0000256" key="2">
    <source>
        <dbReference type="ARBA" id="ARBA00023157"/>
    </source>
</evidence>
<accession>M9ZRP3</accession>
<dbReference type="SMART" id="SM00020">
    <property type="entry name" value="Tryp_SPc"/>
    <property type="match status" value="1"/>
</dbReference>
<dbReference type="SMART" id="SM00680">
    <property type="entry name" value="CLIP"/>
    <property type="match status" value="1"/>
</dbReference>
<dbReference type="PROSITE" id="PS50240">
    <property type="entry name" value="TRYPSIN_DOM"/>
    <property type="match status" value="1"/>
</dbReference>
<feature type="signal peptide" evidence="7">
    <location>
        <begin position="1"/>
        <end position="32"/>
    </location>
</feature>
<dbReference type="InterPro" id="IPR001254">
    <property type="entry name" value="Trypsin_dom"/>
</dbReference>
<dbReference type="Gene3D" id="2.40.10.10">
    <property type="entry name" value="Trypsin-like serine proteases"/>
    <property type="match status" value="1"/>
</dbReference>
<dbReference type="InterPro" id="IPR018114">
    <property type="entry name" value="TRYPSIN_HIS"/>
</dbReference>
<keyword evidence="5" id="KW-0378">Hydrolase</keyword>
<keyword evidence="1 7" id="KW-0732">Signal</keyword>
<keyword evidence="5" id="KW-0720">Serine protease</keyword>
<dbReference type="OrthoDB" id="6357057at2759"/>
<feature type="compositionally biased region" description="Polar residues" evidence="6">
    <location>
        <begin position="244"/>
        <end position="254"/>
    </location>
</feature>
<evidence type="ECO:0000256" key="4">
    <source>
        <dbReference type="ARBA" id="ARBA00024195"/>
    </source>
</evidence>
<feature type="compositionally biased region" description="Low complexity" evidence="6">
    <location>
        <begin position="213"/>
        <end position="243"/>
    </location>
</feature>
<protein>
    <submittedName>
        <fullName evidence="9">Serine protease snake-4</fullName>
    </submittedName>
</protein>
<dbReference type="InterPro" id="IPR043504">
    <property type="entry name" value="Peptidase_S1_PA_chymotrypsin"/>
</dbReference>
<dbReference type="PANTHER" id="PTHR24253">
    <property type="entry name" value="TRANSMEMBRANE PROTEASE SERINE"/>
    <property type="match status" value="1"/>
</dbReference>
<dbReference type="SUPFAM" id="SSF50494">
    <property type="entry name" value="Trypsin-like serine proteases"/>
    <property type="match status" value="1"/>
</dbReference>
<dbReference type="PANTHER" id="PTHR24253:SF103">
    <property type="entry name" value="TRANSMEMBRANE PROTEASE SERINE 7"/>
    <property type="match status" value="1"/>
</dbReference>
<evidence type="ECO:0000256" key="6">
    <source>
        <dbReference type="SAM" id="MobiDB-lite"/>
    </source>
</evidence>
<evidence type="ECO:0000256" key="5">
    <source>
        <dbReference type="RuleBase" id="RU363034"/>
    </source>
</evidence>
<keyword evidence="3" id="KW-0325">Glycoprotein</keyword>
<comment type="similarity">
    <text evidence="4">Belongs to the peptidase S1 family. CLIP subfamily.</text>
</comment>
<dbReference type="GO" id="GO:0006508">
    <property type="term" value="P:proteolysis"/>
    <property type="evidence" value="ECO:0007669"/>
    <property type="project" value="UniProtKB-KW"/>
</dbReference>
<sequence>MFLCKINAMIFSFELVLLSLFILVSHITTNAARTGATCNSNSGTGTCKPISQCSQLPRMRASGKSPVMCGFDHTGPIVCCPRVFNPRPFPRQPFTPNSNRPFFDFDLNDEPFNTADDNRKQTNLIYDNPVNSYDTPALITDPESNSWGGVGRAQMRPQIWGQETTRRPSLHEKPVQNTWRPQNGANIGESSFSNVPVQSQFPDLAPDSWSSVNNNNNNFNNNNRRPPSNNNNSNNNRRPPTNSGSGLRRTTTTEEPFIWSSAPKKNNTRNKQGDSGYGKPRISSIVCEEYKRMLTNGQCSGPLQLIVGGSDAETAEFPHMVALGYSNPTEISWNCGGSLISKDYVLTAAHCVTPSRPVKVRMGTLNLNRPDATYQDVDVKRTINHPRWSDKKYFDIALLELSWPVHFTAHAHPACLAQPDDDVTRATATGWGKRNIIEQSATDKLQKVDINVISNEECRRIFRNPALTQGIVDEMVCAGGNGRDTCLGDSGGPLQFTRDSNRCVYHVYGLTSFGGNDCGEMGVYTKVSSYLNWIEKIVWPEYFDEY</sequence>
<dbReference type="InterPro" id="IPR009003">
    <property type="entry name" value="Peptidase_S1_PA"/>
</dbReference>
<keyword evidence="5 9" id="KW-0645">Protease</keyword>
<dbReference type="InterPro" id="IPR022700">
    <property type="entry name" value="CLIP"/>
</dbReference>
<dbReference type="AlphaFoldDB" id="M9ZRP3"/>
<dbReference type="FunFam" id="2.40.10.10:FF:000028">
    <property type="entry name" value="Serine protease easter"/>
    <property type="match status" value="1"/>
</dbReference>
<proteinExistence type="evidence at transcript level"/>
<reference evidence="9" key="1">
    <citation type="submission" date="2012-12" db="EMBL/GenBank/DDBJ databases">
        <authorList>
            <person name="Bao Y.-Y."/>
            <person name="Zhang C.-X."/>
        </authorList>
    </citation>
    <scope>NUCLEOTIDE SEQUENCE</scope>
</reference>